<dbReference type="PROSITE" id="PS50011">
    <property type="entry name" value="PROTEIN_KINASE_DOM"/>
    <property type="match status" value="1"/>
</dbReference>
<keyword evidence="2" id="KW-1133">Transmembrane helix</keyword>
<dbReference type="InterPro" id="IPR000719">
    <property type="entry name" value="Prot_kinase_dom"/>
</dbReference>
<dbReference type="Gene3D" id="2.160.20.10">
    <property type="entry name" value="Single-stranded right-handed beta-helix, Pectin lyase-like"/>
    <property type="match status" value="1"/>
</dbReference>
<feature type="domain" description="Protein kinase" evidence="3">
    <location>
        <begin position="1102"/>
        <end position="1466"/>
    </location>
</feature>
<dbReference type="SUPFAM" id="SSF56112">
    <property type="entry name" value="Protein kinase-like (PK-like)"/>
    <property type="match status" value="1"/>
</dbReference>
<accession>A0ABQ9XPB7</accession>
<evidence type="ECO:0000256" key="1">
    <source>
        <dbReference type="SAM" id="MobiDB-lite"/>
    </source>
</evidence>
<dbReference type="InterPro" id="IPR011050">
    <property type="entry name" value="Pectin_lyase_fold/virulence"/>
</dbReference>
<dbReference type="Pfam" id="PF07714">
    <property type="entry name" value="PK_Tyr_Ser-Thr"/>
    <property type="match status" value="1"/>
</dbReference>
<name>A0ABQ9XPB7_9EUKA</name>
<protein>
    <recommendedName>
        <fullName evidence="3">Protein kinase domain-containing protein</fullName>
    </recommendedName>
</protein>
<dbReference type="Proteomes" id="UP001281761">
    <property type="component" value="Unassembled WGS sequence"/>
</dbReference>
<evidence type="ECO:0000313" key="5">
    <source>
        <dbReference type="Proteomes" id="UP001281761"/>
    </source>
</evidence>
<dbReference type="InterPro" id="IPR011009">
    <property type="entry name" value="Kinase-like_dom_sf"/>
</dbReference>
<dbReference type="InterPro" id="IPR001245">
    <property type="entry name" value="Ser-Thr/Tyr_kinase_cat_dom"/>
</dbReference>
<reference evidence="4 5" key="1">
    <citation type="journal article" date="2022" name="bioRxiv">
        <title>Genomics of Preaxostyla Flagellates Illuminates Evolutionary Transitions and the Path Towards Mitochondrial Loss.</title>
        <authorList>
            <person name="Novak L.V.F."/>
            <person name="Treitli S.C."/>
            <person name="Pyrih J."/>
            <person name="Halakuc P."/>
            <person name="Pipaliya S.V."/>
            <person name="Vacek V."/>
            <person name="Brzon O."/>
            <person name="Soukal P."/>
            <person name="Eme L."/>
            <person name="Dacks J.B."/>
            <person name="Karnkowska A."/>
            <person name="Elias M."/>
            <person name="Hampl V."/>
        </authorList>
    </citation>
    <scope>NUCLEOTIDE SEQUENCE [LARGE SCALE GENOMIC DNA]</scope>
    <source>
        <strain evidence="4">NAU3</strain>
        <tissue evidence="4">Gut</tissue>
    </source>
</reference>
<dbReference type="EMBL" id="JARBJD010000081">
    <property type="protein sequence ID" value="KAK2954233.1"/>
    <property type="molecule type" value="Genomic_DNA"/>
</dbReference>
<gene>
    <name evidence="4" type="ORF">BLNAU_10888</name>
</gene>
<feature type="transmembrane region" description="Helical" evidence="2">
    <location>
        <begin position="1137"/>
        <end position="1161"/>
    </location>
</feature>
<feature type="region of interest" description="Disordered" evidence="1">
    <location>
        <begin position="1324"/>
        <end position="1348"/>
    </location>
</feature>
<comment type="caution">
    <text evidence="4">The sequence shown here is derived from an EMBL/GenBank/DDBJ whole genome shotgun (WGS) entry which is preliminary data.</text>
</comment>
<proteinExistence type="predicted"/>
<keyword evidence="5" id="KW-1185">Reference proteome</keyword>
<evidence type="ECO:0000313" key="4">
    <source>
        <dbReference type="EMBL" id="KAK2954233.1"/>
    </source>
</evidence>
<evidence type="ECO:0000256" key="2">
    <source>
        <dbReference type="SAM" id="Phobius"/>
    </source>
</evidence>
<feature type="compositionally biased region" description="Basic and acidic residues" evidence="1">
    <location>
        <begin position="1451"/>
        <end position="1468"/>
    </location>
</feature>
<organism evidence="4 5">
    <name type="scientific">Blattamonas nauphoetae</name>
    <dbReference type="NCBI Taxonomy" id="2049346"/>
    <lineage>
        <taxon>Eukaryota</taxon>
        <taxon>Metamonada</taxon>
        <taxon>Preaxostyla</taxon>
        <taxon>Oxymonadida</taxon>
        <taxon>Blattamonas</taxon>
    </lineage>
</organism>
<keyword evidence="2" id="KW-0472">Membrane</keyword>
<dbReference type="Gene3D" id="1.10.510.10">
    <property type="entry name" value="Transferase(Phosphotransferase) domain 1"/>
    <property type="match status" value="1"/>
</dbReference>
<dbReference type="InterPro" id="IPR050167">
    <property type="entry name" value="Ser_Thr_protein_kinase"/>
</dbReference>
<dbReference type="SUPFAM" id="SSF51126">
    <property type="entry name" value="Pectin lyase-like"/>
    <property type="match status" value="1"/>
</dbReference>
<evidence type="ECO:0000259" key="3">
    <source>
        <dbReference type="PROSITE" id="PS50011"/>
    </source>
</evidence>
<keyword evidence="2" id="KW-0812">Transmembrane</keyword>
<feature type="region of interest" description="Disordered" evidence="1">
    <location>
        <begin position="1446"/>
        <end position="1468"/>
    </location>
</feature>
<dbReference type="PANTHER" id="PTHR23257">
    <property type="entry name" value="SERINE-THREONINE PROTEIN KINASE"/>
    <property type="match status" value="1"/>
</dbReference>
<dbReference type="PANTHER" id="PTHR23257:SF969">
    <property type="entry name" value="INTEGRIN-LINKED PROTEIN KINASE"/>
    <property type="match status" value="1"/>
</dbReference>
<sequence length="1468" mass="159485">MTSNEEGHSDEFGVGTMWIVGTGVNVNSKHLVVGTGPLFDFGTCSGNGLSGVVGCSVSLSESSLTNMTSTRVNTRSSPSCSFLTQRLIGVSVSESTNHLCGTSGIGLDWAGSSLLSNCSFSSCVTNEAPPKITEPMPQEGLTITKYTSGTTRIKHEQDSDDQTVHNQVWVISCTFSDLTAVHPAGDGTAIWLLCYRADVVVKHSSFERCRSTSDSSYGGGICLIFYDPPSGSNQFSFTLFNCEFLDNYGYWGGHFYAQCYSPVTVAQCSFTGVRRTEGFTYLATSSVCINVNGDCRFDNCTLSNNEGLDTGGLYFYQELSTGSIVVTDVLFEDNICTRPPESIHVSDCAFLDTTGLSNNQFFDCFSTSAQPHCGLQYAETLYPEWIGPSITSVTQKKQVNGDGNGYELVLSFGGVFTGTGRQYDMALETWSGYESVTEKVSFSETGGTVTIALANPSVASLSSSTQYSIVDVKTSIIQQTSNELIFEEETEPDWTWWHHSLLSKAGRMIGLSFEVPAVPKLTNIKAELNYIKHRNDIFAQNNDSSLRTVVVPSLLKSASSTLNLLDTDEVILTLTAFGFPSPSPFGFPSSTEFTLTCVEVNEFDIHVGPEFDLSGTTSETGGETHTLSSTQSVLQSTKRYEITQCDVTDLKTVLDGRIFFRVPPPPSLSVASIPFSTTTHTTSHLILDGSGLPVGETFLVSLDGIDDPIEVTFNSTSSGSSAELALGWPDTLQFDTSYPLLSVIHRDSTFSIPSTHLTLQTGTCPNPLTLFVNDSFHADAKFCGDSVRPCSSINTAWKIVDAYSSPSVVLKLVETVSLLSSIGIAKGTIIVFEKHAGTPTLTVPSSASAGDSTGLISVSGTLEMEKIRVNVEAGDPSFVLIDVHEGKLVLLEVLISGIPSSSALVDGIQGLCWWETGLIKLHDAEMETHSCEFSSIGMGEIWMESSNLSLTSTQILSNGQRFSSFPSAQQDVMCHSGSISITPSSSDTSEDHWISSTSDCSVHLNGSELKSPHFVATLDGETSTSTLSKSKDSFSVVIVGAKLIPCDLQLEVSESPSSKSKSNNDPVLIPLSFSSVESWNETNITLTIPSSDLSSLSLDEKWTACIVFGMGEHTDSFTFLASLKDRKAQALQKSLPWLIPVIVCSVLLLLALFIVVLILVWRRKKKASNDLSSTLSEQQELGEVDAKVECECLVNQSTDGLFALNMDNEDNGLISRNHPLSTQKDFEPKMEVRSAPATNHVEAMSCEGEFALVMVDGQDTLYNRIHKGEGVAEGKRREIERKIVRGMTKMVENQNLETGTRISPHWILLNRADSVFLRVESEVEKKQEQDMPSLPNNTQPSVSHSGVKDGIEEIRWRAPEQGEKEGEMNEDVGKSKVMVFRLGLILWEIETGLVPFGEIDAVNAHRNLAAGMALPLQKIADSSIRDLIEQCLLVEPDQRPTFPQILTKLDGQSKEDKKEELKDPFSNL</sequence>
<feature type="compositionally biased region" description="Polar residues" evidence="1">
    <location>
        <begin position="1334"/>
        <end position="1344"/>
    </location>
</feature>
<dbReference type="InterPro" id="IPR012334">
    <property type="entry name" value="Pectin_lyas_fold"/>
</dbReference>